<keyword evidence="4 6" id="KW-1133">Transmembrane helix</keyword>
<reference evidence="7" key="1">
    <citation type="journal article" date="2014" name="Front. Microbiol.">
        <title>High frequency of phylogenetically diverse reductive dehalogenase-homologous genes in deep subseafloor sedimentary metagenomes.</title>
        <authorList>
            <person name="Kawai M."/>
            <person name="Futagami T."/>
            <person name="Toyoda A."/>
            <person name="Takaki Y."/>
            <person name="Nishi S."/>
            <person name="Hori S."/>
            <person name="Arai W."/>
            <person name="Tsubouchi T."/>
            <person name="Morono Y."/>
            <person name="Uchiyama I."/>
            <person name="Ito T."/>
            <person name="Fujiyama A."/>
            <person name="Inagaki F."/>
            <person name="Takami H."/>
        </authorList>
    </citation>
    <scope>NUCLEOTIDE SEQUENCE</scope>
    <source>
        <strain evidence="7">Expedition CK06-06</strain>
    </source>
</reference>
<evidence type="ECO:0000313" key="7">
    <source>
        <dbReference type="EMBL" id="GAI36761.1"/>
    </source>
</evidence>
<feature type="transmembrane region" description="Helical" evidence="6">
    <location>
        <begin position="60"/>
        <end position="87"/>
    </location>
</feature>
<evidence type="ECO:0000256" key="1">
    <source>
        <dbReference type="ARBA" id="ARBA00004651"/>
    </source>
</evidence>
<dbReference type="InterPro" id="IPR022791">
    <property type="entry name" value="L-PG_synthase/AglD"/>
</dbReference>
<protein>
    <recommendedName>
        <fullName evidence="8">Flippase-like domain-containing protein</fullName>
    </recommendedName>
</protein>
<dbReference type="GO" id="GO:0005886">
    <property type="term" value="C:plasma membrane"/>
    <property type="evidence" value="ECO:0007669"/>
    <property type="project" value="UniProtKB-SubCell"/>
</dbReference>
<dbReference type="Pfam" id="PF03706">
    <property type="entry name" value="LPG_synthase_TM"/>
    <property type="match status" value="1"/>
</dbReference>
<evidence type="ECO:0000256" key="4">
    <source>
        <dbReference type="ARBA" id="ARBA00022989"/>
    </source>
</evidence>
<dbReference type="EMBL" id="BARV01026070">
    <property type="protein sequence ID" value="GAI36761.1"/>
    <property type="molecule type" value="Genomic_DNA"/>
</dbReference>
<feature type="transmembrane region" description="Helical" evidence="6">
    <location>
        <begin position="171"/>
        <end position="194"/>
    </location>
</feature>
<proteinExistence type="predicted"/>
<feature type="transmembrane region" description="Helical" evidence="6">
    <location>
        <begin position="229"/>
        <end position="248"/>
    </location>
</feature>
<feature type="transmembrane region" description="Helical" evidence="6">
    <location>
        <begin position="206"/>
        <end position="223"/>
    </location>
</feature>
<gene>
    <name evidence="7" type="ORF">S06H3_42200</name>
</gene>
<evidence type="ECO:0008006" key="8">
    <source>
        <dbReference type="Google" id="ProtNLM"/>
    </source>
</evidence>
<comment type="caution">
    <text evidence="7">The sequence shown here is derived from an EMBL/GenBank/DDBJ whole genome shotgun (WGS) entry which is preliminary data.</text>
</comment>
<feature type="transmembrane region" description="Helical" evidence="6">
    <location>
        <begin position="93"/>
        <end position="111"/>
    </location>
</feature>
<keyword evidence="5 6" id="KW-0472">Membrane</keyword>
<name>X1P2U6_9ZZZZ</name>
<evidence type="ECO:0000256" key="3">
    <source>
        <dbReference type="ARBA" id="ARBA00022692"/>
    </source>
</evidence>
<evidence type="ECO:0000256" key="6">
    <source>
        <dbReference type="SAM" id="Phobius"/>
    </source>
</evidence>
<keyword evidence="2" id="KW-1003">Cell membrane</keyword>
<evidence type="ECO:0000256" key="2">
    <source>
        <dbReference type="ARBA" id="ARBA00022475"/>
    </source>
</evidence>
<accession>X1P2U6</accession>
<organism evidence="7">
    <name type="scientific">marine sediment metagenome</name>
    <dbReference type="NCBI Taxonomy" id="412755"/>
    <lineage>
        <taxon>unclassified sequences</taxon>
        <taxon>metagenomes</taxon>
        <taxon>ecological metagenomes</taxon>
    </lineage>
</organism>
<keyword evidence="3 6" id="KW-0812">Transmembrane</keyword>
<sequence length="254" mass="28948">RGLVWKKIVNFLQPDNDLGYLEAIRIDLYSQLGKYLPGKVFAPLGKIYLARNKNISKKNLYLSVVFDAILSIAAAFSISLFLIGFFLDCNINLFNFYLIGLLAVIGGLAATHHRVIQYLIKLFLTKRKKELIDLNFDLSWINRVKIILYYAFVNFWIGFGFFYLIKSITYLSIQNLLSVIGIYILAGVLGLTAFFAPSGLGIREGVLVLFLQFYFPLNIAILISLLARVWTILGDLFLAGGFYLPNIFKKIKYR</sequence>
<feature type="non-terminal residue" evidence="7">
    <location>
        <position position="1"/>
    </location>
</feature>
<comment type="subcellular location">
    <subcellularLocation>
        <location evidence="1">Cell membrane</location>
        <topology evidence="1">Multi-pass membrane protein</topology>
    </subcellularLocation>
</comment>
<feature type="transmembrane region" description="Helical" evidence="6">
    <location>
        <begin position="146"/>
        <end position="165"/>
    </location>
</feature>
<dbReference type="AlphaFoldDB" id="X1P2U6"/>
<evidence type="ECO:0000256" key="5">
    <source>
        <dbReference type="ARBA" id="ARBA00023136"/>
    </source>
</evidence>